<name>A0A835UVA0_VANPL</name>
<accession>A0A835UVA0</accession>
<organism evidence="1 2">
    <name type="scientific">Vanilla planifolia</name>
    <name type="common">Vanilla</name>
    <dbReference type="NCBI Taxonomy" id="51239"/>
    <lineage>
        <taxon>Eukaryota</taxon>
        <taxon>Viridiplantae</taxon>
        <taxon>Streptophyta</taxon>
        <taxon>Embryophyta</taxon>
        <taxon>Tracheophyta</taxon>
        <taxon>Spermatophyta</taxon>
        <taxon>Magnoliopsida</taxon>
        <taxon>Liliopsida</taxon>
        <taxon>Asparagales</taxon>
        <taxon>Orchidaceae</taxon>
        <taxon>Vanilloideae</taxon>
        <taxon>Vanilleae</taxon>
        <taxon>Vanilla</taxon>
    </lineage>
</organism>
<dbReference type="Gene3D" id="3.80.10.10">
    <property type="entry name" value="Ribonuclease Inhibitor"/>
    <property type="match status" value="1"/>
</dbReference>
<dbReference type="PANTHER" id="PTHR38926">
    <property type="entry name" value="F-BOX DOMAIN CONTAINING PROTEIN, EXPRESSED"/>
    <property type="match status" value="1"/>
</dbReference>
<evidence type="ECO:0008006" key="3">
    <source>
        <dbReference type="Google" id="ProtNLM"/>
    </source>
</evidence>
<dbReference type="PANTHER" id="PTHR38926:SF5">
    <property type="entry name" value="F-BOX AND LEUCINE-RICH REPEAT PROTEIN 6"/>
    <property type="match status" value="1"/>
</dbReference>
<dbReference type="AlphaFoldDB" id="A0A835UVA0"/>
<reference evidence="1 2" key="1">
    <citation type="journal article" date="2020" name="Nat. Food">
        <title>A phased Vanilla planifolia genome enables genetic improvement of flavour and production.</title>
        <authorList>
            <person name="Hasing T."/>
            <person name="Tang H."/>
            <person name="Brym M."/>
            <person name="Khazi F."/>
            <person name="Huang T."/>
            <person name="Chambers A.H."/>
        </authorList>
    </citation>
    <scope>NUCLEOTIDE SEQUENCE [LARGE SCALE GENOMIC DNA]</scope>
    <source>
        <tissue evidence="1">Leaf</tissue>
    </source>
</reference>
<gene>
    <name evidence="1" type="ORF">HPP92_013985</name>
</gene>
<evidence type="ECO:0000313" key="2">
    <source>
        <dbReference type="Proteomes" id="UP000636800"/>
    </source>
</evidence>
<evidence type="ECO:0000313" key="1">
    <source>
        <dbReference type="EMBL" id="KAG0477144.1"/>
    </source>
</evidence>
<dbReference type="SUPFAM" id="SSF52047">
    <property type="entry name" value="RNI-like"/>
    <property type="match status" value="1"/>
</dbReference>
<comment type="caution">
    <text evidence="1">The sequence shown here is derived from an EMBL/GenBank/DDBJ whole genome shotgun (WGS) entry which is preliminary data.</text>
</comment>
<dbReference type="EMBL" id="JADCNL010000006">
    <property type="protein sequence ID" value="KAG0477144.1"/>
    <property type="molecule type" value="Genomic_DNA"/>
</dbReference>
<sequence>MESKRWEEMEKDCLVKVFMRLGLDDLTLTVPFVCKSWLAVAVDPLCWQKLDFRQIDVLPWSSFSKQFSIFYSLPYFSFSHLLRLCLKRSCSSVTELRFPLKHTSLEELVLASIECPKLKVLALPILSPSEEVHLPKLINKWKHLQKLEMESKPNSFTEMVKTIGMHCGEFCGLTVSGTIGSEDALAIVDHLPNIHCLDFSRSFLVKEGLLTILNGCKGLERLNVDDCVGFDGEDREVLAMASAIKDFSNKRCRLNYEHVDEECDLGSGYYFCGFVF</sequence>
<protein>
    <recommendedName>
        <fullName evidence="3">F-box/LRR-repeat protein</fullName>
    </recommendedName>
</protein>
<proteinExistence type="predicted"/>
<dbReference type="Gene3D" id="1.20.1280.50">
    <property type="match status" value="1"/>
</dbReference>
<keyword evidence="2" id="KW-1185">Reference proteome</keyword>
<dbReference type="OrthoDB" id="6284126at2759"/>
<dbReference type="InterPro" id="IPR032675">
    <property type="entry name" value="LRR_dom_sf"/>
</dbReference>
<dbReference type="Proteomes" id="UP000636800">
    <property type="component" value="Chromosome 6"/>
</dbReference>